<proteinExistence type="inferred from homology"/>
<accession>A0A9P4WFN7</accession>
<evidence type="ECO:0000313" key="3">
    <source>
        <dbReference type="Proteomes" id="UP000758155"/>
    </source>
</evidence>
<dbReference type="InterPro" id="IPR036188">
    <property type="entry name" value="FAD/NAD-bd_sf"/>
</dbReference>
<dbReference type="AlphaFoldDB" id="A0A9P4WFN7"/>
<comment type="similarity">
    <text evidence="1">Belongs to the FAD-binding monooxygenase family.</text>
</comment>
<dbReference type="Gene3D" id="3.50.50.60">
    <property type="entry name" value="FAD/NAD(P)-binding domain"/>
    <property type="match status" value="2"/>
</dbReference>
<dbReference type="SUPFAM" id="SSF51905">
    <property type="entry name" value="FAD/NAD(P)-binding domain"/>
    <property type="match status" value="1"/>
</dbReference>
<dbReference type="Pfam" id="PF13738">
    <property type="entry name" value="Pyr_redox_3"/>
    <property type="match status" value="1"/>
</dbReference>
<dbReference type="InterPro" id="IPR051209">
    <property type="entry name" value="FAD-bind_Monooxygenase_sf"/>
</dbReference>
<dbReference type="PANTHER" id="PTHR42877:SF4">
    <property type="entry name" value="FAD_NAD(P)-BINDING DOMAIN-CONTAINING PROTEIN-RELATED"/>
    <property type="match status" value="1"/>
</dbReference>
<dbReference type="EMBL" id="SWKV01000214">
    <property type="protein sequence ID" value="KAF3030332.1"/>
    <property type="molecule type" value="Genomic_DNA"/>
</dbReference>
<dbReference type="OrthoDB" id="74360at2759"/>
<dbReference type="PRINTS" id="PR00411">
    <property type="entry name" value="PNDRDTASEI"/>
</dbReference>
<gene>
    <name evidence="2" type="ORF">E8E12_000205</name>
</gene>
<evidence type="ECO:0008006" key="4">
    <source>
        <dbReference type="Google" id="ProtNLM"/>
    </source>
</evidence>
<dbReference type="Proteomes" id="UP000758155">
    <property type="component" value="Unassembled WGS sequence"/>
</dbReference>
<name>A0A9P4WFN7_9PLEO</name>
<reference evidence="2" key="1">
    <citation type="submission" date="2019-04" db="EMBL/GenBank/DDBJ databases">
        <title>Sequencing of skin fungus with MAO and IRED activity.</title>
        <authorList>
            <person name="Marsaioli A.J."/>
            <person name="Bonatto J.M.C."/>
            <person name="Reis Junior O."/>
        </authorList>
    </citation>
    <scope>NUCLEOTIDE SEQUENCE</scope>
    <source>
        <strain evidence="2">28M1</strain>
    </source>
</reference>
<comment type="caution">
    <text evidence="2">The sequence shown here is derived from an EMBL/GenBank/DDBJ whole genome shotgun (WGS) entry which is preliminary data.</text>
</comment>
<evidence type="ECO:0000256" key="1">
    <source>
        <dbReference type="ARBA" id="ARBA00010139"/>
    </source>
</evidence>
<organism evidence="2 3">
    <name type="scientific">Didymella heteroderae</name>
    <dbReference type="NCBI Taxonomy" id="1769908"/>
    <lineage>
        <taxon>Eukaryota</taxon>
        <taxon>Fungi</taxon>
        <taxon>Dikarya</taxon>
        <taxon>Ascomycota</taxon>
        <taxon>Pezizomycotina</taxon>
        <taxon>Dothideomycetes</taxon>
        <taxon>Pleosporomycetidae</taxon>
        <taxon>Pleosporales</taxon>
        <taxon>Pleosporineae</taxon>
        <taxon>Didymellaceae</taxon>
        <taxon>Didymella</taxon>
    </lineage>
</organism>
<protein>
    <recommendedName>
        <fullName evidence="4">Monooxygenase</fullName>
    </recommendedName>
</protein>
<sequence>MAEQKIQRTKTIIVGAGFGGLGMAIALRESGEEDFLILERFSDVGGVWRDNRYPGCTCDVPSHLYSFSFAPYTSRRTRYPSQQNILRYLQGVAIDYKVENKIRLNTKVSKASFQQNEGSWNIYTISEHSRAEIVYQAEIVIFATGQLHQPNYPQIPGLEGAAGSGFTGPIMHSAAWDHGIDLRNKRVSIIGTGSSAAQMLPALAERASEVTVYQREPHWVLPKPETYFNHVERLLLKLPGAHEVYRKALRHGADTLLSPIPRCRAWRYVVECYAKHDLRRQVGDERLVRKLMPSYPLGSKRILFDNDFYTALQRDNVKLITGPIKSVTENAVRSGPEDETQKDREVGTDVIILATGFRAADSLLPVRVEGRHPHCLQKDWKEGPEAFLGLAIWGYPNLFMIAGPNSFNPAGSNPDMKELQIAYIMRCLAWRKERLARTIEVKQRAILKYQGWLDDEMGRTVWSGSVNSWYKHPSGKVISPWPASRRHFKKWLRNDPEKFFDTEPGDSLEAGQAIDVDLKLEDYSV</sequence>
<dbReference type="PANTHER" id="PTHR42877">
    <property type="entry name" value="L-ORNITHINE N(5)-MONOOXYGENASE-RELATED"/>
    <property type="match status" value="1"/>
</dbReference>
<keyword evidence="3" id="KW-1185">Reference proteome</keyword>
<evidence type="ECO:0000313" key="2">
    <source>
        <dbReference type="EMBL" id="KAF3030332.1"/>
    </source>
</evidence>